<dbReference type="PANTHER" id="PTHR34136">
    <property type="match status" value="1"/>
</dbReference>
<dbReference type="NCBIfam" id="TIGR00696">
    <property type="entry name" value="wecG_tagA_cpsF"/>
    <property type="match status" value="1"/>
</dbReference>
<dbReference type="OrthoDB" id="9808602at2"/>
<dbReference type="Pfam" id="PF03808">
    <property type="entry name" value="Glyco_tran_WecG"/>
    <property type="match status" value="1"/>
</dbReference>
<sequence>MKRIPIINMEVDVVNIASAVKTVSDWSKEKAGRYVCVSNVHMCMEAFDSQSFRSVVNGADMVIPDGKPISIAQKLLGQKQADQVRGQDIMNALCALSGEENLKIGFYGGSSDSVLKQVEGNLKASYPGINITYAYSPPFRALTADEDNEVVATINSSEVDVLFVGIGCPKQEIWMAEHKEKLNCVMLGVGAAFDFIAGNKKHAPRWIQKIGFEWLFRLLSEPKRLWKRYFKHNPRYIWYFMQQWLFKRAFD</sequence>
<dbReference type="EMBL" id="SLZR01000020">
    <property type="protein sequence ID" value="TCS37164.1"/>
    <property type="molecule type" value="Genomic_DNA"/>
</dbReference>
<dbReference type="PANTHER" id="PTHR34136:SF1">
    <property type="entry name" value="UDP-N-ACETYL-D-MANNOSAMINURONIC ACID TRANSFERASE"/>
    <property type="match status" value="1"/>
</dbReference>
<evidence type="ECO:0000256" key="2">
    <source>
        <dbReference type="ARBA" id="ARBA00022679"/>
    </source>
</evidence>
<reference evidence="3 4" key="1">
    <citation type="submission" date="2019-03" db="EMBL/GenBank/DDBJ databases">
        <title>Genomic Encyclopedia of Archaeal and Bacterial Type Strains, Phase II (KMG-II): from individual species to whole genera.</title>
        <authorList>
            <person name="Goeker M."/>
        </authorList>
    </citation>
    <scope>NUCLEOTIDE SEQUENCE [LARGE SCALE GENOMIC DNA]</scope>
    <source>
        <strain evidence="3 4">DSM 15388</strain>
    </source>
</reference>
<keyword evidence="1" id="KW-0328">Glycosyltransferase</keyword>
<proteinExistence type="predicted"/>
<gene>
    <name evidence="3" type="ORF">BCF53_12023</name>
</gene>
<keyword evidence="4" id="KW-1185">Reference proteome</keyword>
<dbReference type="AlphaFoldDB" id="A0A4R3HWK5"/>
<dbReference type="CDD" id="cd06533">
    <property type="entry name" value="Glyco_transf_WecG_TagA"/>
    <property type="match status" value="1"/>
</dbReference>
<organism evidence="3 4">
    <name type="scientific">Reinekea marinisedimentorum</name>
    <dbReference type="NCBI Taxonomy" id="230495"/>
    <lineage>
        <taxon>Bacteria</taxon>
        <taxon>Pseudomonadati</taxon>
        <taxon>Pseudomonadota</taxon>
        <taxon>Gammaproteobacteria</taxon>
        <taxon>Oceanospirillales</taxon>
        <taxon>Saccharospirillaceae</taxon>
        <taxon>Reinekea</taxon>
    </lineage>
</organism>
<accession>A0A4R3HWK5</accession>
<keyword evidence="2 3" id="KW-0808">Transferase</keyword>
<dbReference type="InterPro" id="IPR004629">
    <property type="entry name" value="WecG_TagA_CpsF"/>
</dbReference>
<name>A0A4R3HWK5_9GAMM</name>
<evidence type="ECO:0000313" key="3">
    <source>
        <dbReference type="EMBL" id="TCS37164.1"/>
    </source>
</evidence>
<dbReference type="Proteomes" id="UP000295793">
    <property type="component" value="Unassembled WGS sequence"/>
</dbReference>
<dbReference type="GO" id="GO:0016758">
    <property type="term" value="F:hexosyltransferase activity"/>
    <property type="evidence" value="ECO:0007669"/>
    <property type="project" value="TreeGrafter"/>
</dbReference>
<protein>
    <submittedName>
        <fullName evidence="3">N-acetylglucosaminyldiphosphoundecaprenol N-acetyl-beta-D-mannosaminyltransferase</fullName>
    </submittedName>
</protein>
<dbReference type="RefSeq" id="WP_132703429.1">
    <property type="nucleotide sequence ID" value="NZ_SLZR01000020.1"/>
</dbReference>
<comment type="caution">
    <text evidence="3">The sequence shown here is derived from an EMBL/GenBank/DDBJ whole genome shotgun (WGS) entry which is preliminary data.</text>
</comment>
<evidence type="ECO:0000313" key="4">
    <source>
        <dbReference type="Proteomes" id="UP000295793"/>
    </source>
</evidence>
<evidence type="ECO:0000256" key="1">
    <source>
        <dbReference type="ARBA" id="ARBA00022676"/>
    </source>
</evidence>